<proteinExistence type="predicted"/>
<sequence>MSADVSTACDGIVLRPGQHPGYNDDRPAGSEVRGPRYPERLHDILSQCQTDDEVNSELRDDYEVHRRSAEMNLNEYLDILRRVHVEERSKSIYEIFDSQDKAPSPVVAVQMREDLSSNVPSRTREQLRLKVLHDSLSRDLLAMQETLELLSARRPRKAKESSSRWDLFIPRFWFCVGLL</sequence>
<organism evidence="2 3">
    <name type="scientific">Trichoderma parareesei</name>
    <name type="common">Filamentous fungus</name>
    <dbReference type="NCBI Taxonomy" id="858221"/>
    <lineage>
        <taxon>Eukaryota</taxon>
        <taxon>Fungi</taxon>
        <taxon>Dikarya</taxon>
        <taxon>Ascomycota</taxon>
        <taxon>Pezizomycotina</taxon>
        <taxon>Sordariomycetes</taxon>
        <taxon>Hypocreomycetidae</taxon>
        <taxon>Hypocreales</taxon>
        <taxon>Hypocreaceae</taxon>
        <taxon>Trichoderma</taxon>
    </lineage>
</organism>
<dbReference type="AlphaFoldDB" id="A0A2H2ZK60"/>
<dbReference type="EMBL" id="LFMI01000657">
    <property type="protein sequence ID" value="OTA06068.1"/>
    <property type="molecule type" value="Genomic_DNA"/>
</dbReference>
<dbReference type="OrthoDB" id="4896763at2759"/>
<feature type="region of interest" description="Disordered" evidence="1">
    <location>
        <begin position="1"/>
        <end position="33"/>
    </location>
</feature>
<comment type="caution">
    <text evidence="2">The sequence shown here is derived from an EMBL/GenBank/DDBJ whole genome shotgun (WGS) entry which is preliminary data.</text>
</comment>
<reference evidence="2 3" key="1">
    <citation type="journal article" date="2015" name="Genome Announc.">
        <title>Genome sequence and annotation of Trichoderma parareesei, the ancestor of the cellulase producer Trichoderma reesei.</title>
        <authorList>
            <person name="Yang D."/>
            <person name="Pomraning K."/>
            <person name="Kopchinskiy A."/>
            <person name="Karimi Aghcheh R."/>
            <person name="Atanasova L."/>
            <person name="Chenthamara K."/>
            <person name="Baker S.E."/>
            <person name="Zhang R."/>
            <person name="Shen Q."/>
            <person name="Freitag M."/>
            <person name="Kubicek C.P."/>
            <person name="Druzhinina I.S."/>
        </authorList>
    </citation>
    <scope>NUCLEOTIDE SEQUENCE [LARGE SCALE GENOMIC DNA]</scope>
    <source>
        <strain evidence="2 3">CBS 125925</strain>
    </source>
</reference>
<feature type="compositionally biased region" description="Basic and acidic residues" evidence="1">
    <location>
        <begin position="22"/>
        <end position="33"/>
    </location>
</feature>
<gene>
    <name evidence="2" type="ORF">A9Z42_0068000</name>
</gene>
<dbReference type="Proteomes" id="UP000219286">
    <property type="component" value="Unassembled WGS sequence"/>
</dbReference>
<protein>
    <submittedName>
        <fullName evidence="2">Uncharacterized protein</fullName>
    </submittedName>
</protein>
<accession>A0A2H2ZK60</accession>
<evidence type="ECO:0000313" key="3">
    <source>
        <dbReference type="Proteomes" id="UP000219286"/>
    </source>
</evidence>
<name>A0A2H2ZK60_TRIPA</name>
<keyword evidence="3" id="KW-1185">Reference proteome</keyword>
<evidence type="ECO:0000256" key="1">
    <source>
        <dbReference type="SAM" id="MobiDB-lite"/>
    </source>
</evidence>
<evidence type="ECO:0000313" key="2">
    <source>
        <dbReference type="EMBL" id="OTA06068.1"/>
    </source>
</evidence>